<evidence type="ECO:0000256" key="4">
    <source>
        <dbReference type="ARBA" id="ARBA00023136"/>
    </source>
</evidence>
<feature type="transmembrane region" description="Helical" evidence="5">
    <location>
        <begin position="636"/>
        <end position="662"/>
    </location>
</feature>
<dbReference type="Pfam" id="PF13515">
    <property type="entry name" value="FUSC_2"/>
    <property type="match status" value="1"/>
</dbReference>
<dbReference type="Proteomes" id="UP001197093">
    <property type="component" value="Unassembled WGS sequence"/>
</dbReference>
<evidence type="ECO:0000259" key="7">
    <source>
        <dbReference type="Pfam" id="PF13515"/>
    </source>
</evidence>
<evidence type="ECO:0000256" key="2">
    <source>
        <dbReference type="ARBA" id="ARBA00022692"/>
    </source>
</evidence>
<organism evidence="8 9">
    <name type="scientific">Staphylotrichum longicolle</name>
    <dbReference type="NCBI Taxonomy" id="669026"/>
    <lineage>
        <taxon>Eukaryota</taxon>
        <taxon>Fungi</taxon>
        <taxon>Dikarya</taxon>
        <taxon>Ascomycota</taxon>
        <taxon>Pezizomycotina</taxon>
        <taxon>Sordariomycetes</taxon>
        <taxon>Sordariomycetidae</taxon>
        <taxon>Sordariales</taxon>
        <taxon>Chaetomiaceae</taxon>
        <taxon>Staphylotrichum</taxon>
    </lineage>
</organism>
<evidence type="ECO:0000313" key="8">
    <source>
        <dbReference type="EMBL" id="KAG7284926.1"/>
    </source>
</evidence>
<dbReference type="InterPro" id="IPR049453">
    <property type="entry name" value="Memb_transporter_dom"/>
</dbReference>
<keyword evidence="2 5" id="KW-0812">Transmembrane</keyword>
<dbReference type="EMBL" id="JAHCVI010000005">
    <property type="protein sequence ID" value="KAG7284926.1"/>
    <property type="molecule type" value="Genomic_DNA"/>
</dbReference>
<feature type="transmembrane region" description="Helical" evidence="5">
    <location>
        <begin position="569"/>
        <end position="586"/>
    </location>
</feature>
<feature type="transmembrane region" description="Helical" evidence="5">
    <location>
        <begin position="115"/>
        <end position="133"/>
    </location>
</feature>
<keyword evidence="3 5" id="KW-1133">Transmembrane helix</keyword>
<keyword evidence="9" id="KW-1185">Reference proteome</keyword>
<dbReference type="PANTHER" id="PTHR37994:SF4">
    <property type="entry name" value="ER TRANSPORTER 6TM N-TERMINAL DOMAIN-CONTAINING PROTEIN-RELATED"/>
    <property type="match status" value="1"/>
</dbReference>
<dbReference type="AlphaFoldDB" id="A0AAD4HVJ3"/>
<protein>
    <recommendedName>
        <fullName evidence="10">ER transporter 6TM N-terminal domain-containing protein</fullName>
    </recommendedName>
</protein>
<sequence length="722" mass="79689">MYQSTVISSYFTTQGYLIAIISVLAVAILPRDKFIQSLIFNLLAVCVGSAISLLALWSSVQARIHTSPPTSYGTTAGASPPYNSSQSAVCAVWLFANVWLANFLRAKVPSFNMPVVIYSILVTNSMTFGPRVATTAVAEAFIREQLLAMLFGLGIATGTSLLIVPVSSRMVAMREFHGLIDLLRKMVGLQQEYLAGLAGENTFEFETGNAQERDGSWVKKTWKARKAEKKAMERGVTEEGRVFKRLKETVGAISVLVGKLYGNMVFAKRDVAWGKLDAADLDEVFKLIRNITIPIVAINTTNTFHQLAKLQVWNVNGGTPVEIVVEKNRENSVREDVMKQVHTAFQILAEVVNHGLEHAGICLEILPKPNVSNKSRRSGSVDLGPDIDLEAHDDEVKPGDKRFPKVMDKKLGQLYSQIGKILRTIGSPTAAIEASSTHPQQTAASDSMQENQTRLYVILYMEQLMRAAGEAVQDLVAFADRKVEDGTMKQNRLLFPSGHVLRNWWTGIFGENSSGKESSDITETNQAHYGDGYKEKKNPERLPATTTWQHVGNGLCNVSAALGSKESAFGLRVACAAMTIGILAFLEETQVFFQDQRLFWAMITIALGMTITSGQSVLGFLCRVGGTCLGMIFSLVNWYIVGQQTAGVIVFLWLFIFIEYYFFKFPRLIPAVMITITTQIVIIGYELQVRRLGEAVATSTGQPYYPQALRARFLVLVKMVTG</sequence>
<reference evidence="8" key="1">
    <citation type="submission" date="2023-02" db="EMBL/GenBank/DDBJ databases">
        <authorList>
            <person name="Palmer J.M."/>
        </authorList>
    </citation>
    <scope>NUCLEOTIDE SEQUENCE</scope>
    <source>
        <strain evidence="8">FW57</strain>
    </source>
</reference>
<dbReference type="GO" id="GO:0016020">
    <property type="term" value="C:membrane"/>
    <property type="evidence" value="ECO:0007669"/>
    <property type="project" value="UniProtKB-SubCell"/>
</dbReference>
<name>A0AAD4HVJ3_9PEZI</name>
<evidence type="ECO:0000256" key="1">
    <source>
        <dbReference type="ARBA" id="ARBA00004141"/>
    </source>
</evidence>
<evidence type="ECO:0008006" key="10">
    <source>
        <dbReference type="Google" id="ProtNLM"/>
    </source>
</evidence>
<gene>
    <name evidence="8" type="ORF">NEMBOFW57_009541</name>
</gene>
<feature type="transmembrane region" description="Helical" evidence="5">
    <location>
        <begin position="38"/>
        <end position="64"/>
    </location>
</feature>
<comment type="subcellular location">
    <subcellularLocation>
        <location evidence="1">Membrane</location>
        <topology evidence="1">Multi-pass membrane protein</topology>
    </subcellularLocation>
</comment>
<dbReference type="InterPro" id="IPR018823">
    <property type="entry name" value="ArAE_2_N"/>
</dbReference>
<keyword evidence="4 5" id="KW-0472">Membrane</keyword>
<feature type="domain" description="Integral membrane bound transporter" evidence="7">
    <location>
        <begin position="592"/>
        <end position="691"/>
    </location>
</feature>
<dbReference type="PANTHER" id="PTHR37994">
    <property type="entry name" value="ARAE_2_N DOMAIN-CONTAINING PROTEIN-RELATED"/>
    <property type="match status" value="1"/>
</dbReference>
<evidence type="ECO:0000256" key="3">
    <source>
        <dbReference type="ARBA" id="ARBA00022989"/>
    </source>
</evidence>
<feature type="domain" description="Putative ER transporter 6TM N-terminal" evidence="6">
    <location>
        <begin position="82"/>
        <end position="299"/>
    </location>
</feature>
<dbReference type="Pfam" id="PF10337">
    <property type="entry name" value="ArAE_2_N"/>
    <property type="match status" value="1"/>
</dbReference>
<proteinExistence type="predicted"/>
<comment type="caution">
    <text evidence="8">The sequence shown here is derived from an EMBL/GenBank/DDBJ whole genome shotgun (WGS) entry which is preliminary data.</text>
</comment>
<feature type="transmembrane region" description="Helical" evidence="5">
    <location>
        <begin position="668"/>
        <end position="685"/>
    </location>
</feature>
<feature type="transmembrane region" description="Helical" evidence="5">
    <location>
        <begin position="6"/>
        <end position="29"/>
    </location>
</feature>
<accession>A0AAD4HVJ3</accession>
<evidence type="ECO:0000313" key="9">
    <source>
        <dbReference type="Proteomes" id="UP001197093"/>
    </source>
</evidence>
<feature type="transmembrane region" description="Helical" evidence="5">
    <location>
        <begin position="598"/>
        <end position="624"/>
    </location>
</feature>
<feature type="transmembrane region" description="Helical" evidence="5">
    <location>
        <begin position="145"/>
        <end position="164"/>
    </location>
</feature>
<evidence type="ECO:0000259" key="6">
    <source>
        <dbReference type="Pfam" id="PF10337"/>
    </source>
</evidence>
<evidence type="ECO:0000256" key="5">
    <source>
        <dbReference type="SAM" id="Phobius"/>
    </source>
</evidence>